<keyword evidence="3" id="KW-0998">Cell outer membrane</keyword>
<dbReference type="InterPro" id="IPR036737">
    <property type="entry name" value="OmpA-like_sf"/>
</dbReference>
<evidence type="ECO:0000256" key="2">
    <source>
        <dbReference type="ARBA" id="ARBA00023136"/>
    </source>
</evidence>
<evidence type="ECO:0000256" key="4">
    <source>
        <dbReference type="PROSITE-ProRule" id="PRU00339"/>
    </source>
</evidence>
<dbReference type="Gene3D" id="2.120.10.30">
    <property type="entry name" value="TolB, C-terminal domain"/>
    <property type="match status" value="1"/>
</dbReference>
<dbReference type="PRINTS" id="PR01021">
    <property type="entry name" value="OMPADOMAIN"/>
</dbReference>
<dbReference type="InterPro" id="IPR006664">
    <property type="entry name" value="OMP_bac"/>
</dbReference>
<dbReference type="SUPFAM" id="SSF48452">
    <property type="entry name" value="TPR-like"/>
    <property type="match status" value="1"/>
</dbReference>
<dbReference type="InterPro" id="IPR019734">
    <property type="entry name" value="TPR_rpt"/>
</dbReference>
<dbReference type="PROSITE" id="PS51123">
    <property type="entry name" value="OMPA_2"/>
    <property type="match status" value="1"/>
</dbReference>
<feature type="repeat" description="TPR" evidence="4">
    <location>
        <begin position="98"/>
        <end position="131"/>
    </location>
</feature>
<evidence type="ECO:0000313" key="8">
    <source>
        <dbReference type="EMBL" id="SFD87902.1"/>
    </source>
</evidence>
<dbReference type="GO" id="GO:0009279">
    <property type="term" value="C:cell outer membrane"/>
    <property type="evidence" value="ECO:0007669"/>
    <property type="project" value="UniProtKB-SubCell"/>
</dbReference>
<evidence type="ECO:0000256" key="5">
    <source>
        <dbReference type="PROSITE-ProRule" id="PRU00473"/>
    </source>
</evidence>
<keyword evidence="9" id="KW-1185">Reference proteome</keyword>
<dbReference type="Pfam" id="PF07676">
    <property type="entry name" value="PD40"/>
    <property type="match status" value="4"/>
</dbReference>
<evidence type="ECO:0000259" key="7">
    <source>
        <dbReference type="PROSITE" id="PS51123"/>
    </source>
</evidence>
<feature type="domain" description="OmpA-like" evidence="7">
    <location>
        <begin position="568"/>
        <end position="682"/>
    </location>
</feature>
<dbReference type="Gene3D" id="3.30.1330.60">
    <property type="entry name" value="OmpA-like domain"/>
    <property type="match status" value="1"/>
</dbReference>
<dbReference type="Pfam" id="PF00691">
    <property type="entry name" value="OmpA"/>
    <property type="match status" value="1"/>
</dbReference>
<sequence length="682" mass="75306">MANLVADTQIPGYSIKERRAWGKGHGAWSKYFVTLFFTPPALCSLLITLLLAPCSLLFAQDKKAQELYTQSIKLFGERKASEAIPYMEQAVKQDPNFIEAHLKLGQLYEFTKRYDQAVSAYRSAIQLKPDSPTSGAAYQALSNTLLRLGRYGDALPYLEKFQTLFAPQSAQTKRIARQLETARFGQEAMQHPQAVDPKPMSSVLQTTPSQYFPVLTADEQTLVFTALKPEGDEDLMTATFNGETWSPPVSLSPNINTPDNEGTASLSADGRTLVFTACQGRKGFGSCDLYVSKKTGSDWSSPENLGPTVNSHFYESQPALSADGRRLYFVSDRPGGQGRRDIWQSDLNADGTWAQPVNLGVPVNTPANEASPFIHPNGQSLFFASDGHIGMGGYDLFVTRPNETDHVQSTDRGTVWSMPTNLGYPINTAEDQASLFVSANGTRAYYSYEEQKDGVSQKSRLYTFELPESLRDRVRPVSFLKGIVADAKTKKPLGATVELIDLKTNQIVSRVQTDVQTGQYTAVLPSGGEYALYVSTKGYLFKSLSFDFTQKTKGDGMTLSVPLEPVSSGNTANETLNNLFFETGRYDLADKSRTELDRLATFMQVNPSVKIEISGHTDDKGDAAANLTLSQKRAQSVVTYLTKAGIQPDRIRAMGYGKTRPLAPNTSDENRQLNRRIEWRVL</sequence>
<accession>A0A1I1VY61</accession>
<dbReference type="InterPro" id="IPR011042">
    <property type="entry name" value="6-blade_b-propeller_TolB-like"/>
</dbReference>
<organism evidence="8 9">
    <name type="scientific">Spirosoma endophyticum</name>
    <dbReference type="NCBI Taxonomy" id="662367"/>
    <lineage>
        <taxon>Bacteria</taxon>
        <taxon>Pseudomonadati</taxon>
        <taxon>Bacteroidota</taxon>
        <taxon>Cytophagia</taxon>
        <taxon>Cytophagales</taxon>
        <taxon>Cytophagaceae</taxon>
        <taxon>Spirosoma</taxon>
    </lineage>
</organism>
<dbReference type="Gene3D" id="2.60.40.1120">
    <property type="entry name" value="Carboxypeptidase-like, regulatory domain"/>
    <property type="match status" value="1"/>
</dbReference>
<dbReference type="AlphaFoldDB" id="A0A1I1VY61"/>
<dbReference type="RefSeq" id="WP_093829340.1">
    <property type="nucleotide sequence ID" value="NZ_FOLQ01000008.1"/>
</dbReference>
<evidence type="ECO:0000256" key="3">
    <source>
        <dbReference type="ARBA" id="ARBA00023237"/>
    </source>
</evidence>
<dbReference type="InterPro" id="IPR050330">
    <property type="entry name" value="Bact_OuterMem_StrucFunc"/>
</dbReference>
<keyword evidence="6" id="KW-1133">Transmembrane helix</keyword>
<dbReference type="CDD" id="cd15482">
    <property type="entry name" value="Sialidase_non-viral"/>
    <property type="match status" value="1"/>
</dbReference>
<dbReference type="Gene3D" id="1.25.40.10">
    <property type="entry name" value="Tetratricopeptide repeat domain"/>
    <property type="match status" value="1"/>
</dbReference>
<dbReference type="PROSITE" id="PS50293">
    <property type="entry name" value="TPR_REGION"/>
    <property type="match status" value="1"/>
</dbReference>
<dbReference type="InterPro" id="IPR011990">
    <property type="entry name" value="TPR-like_helical_dom_sf"/>
</dbReference>
<comment type="subcellular location">
    <subcellularLocation>
        <location evidence="1">Cell outer membrane</location>
    </subcellularLocation>
</comment>
<dbReference type="SUPFAM" id="SSF49464">
    <property type="entry name" value="Carboxypeptidase regulatory domain-like"/>
    <property type="match status" value="1"/>
</dbReference>
<dbReference type="SUPFAM" id="SSF82171">
    <property type="entry name" value="DPP6 N-terminal domain-like"/>
    <property type="match status" value="1"/>
</dbReference>
<dbReference type="InterPro" id="IPR008969">
    <property type="entry name" value="CarboxyPept-like_regulatory"/>
</dbReference>
<feature type="transmembrane region" description="Helical" evidence="6">
    <location>
        <begin position="31"/>
        <end position="59"/>
    </location>
</feature>
<dbReference type="Proteomes" id="UP000198598">
    <property type="component" value="Unassembled WGS sequence"/>
</dbReference>
<dbReference type="InterPro" id="IPR006665">
    <property type="entry name" value="OmpA-like"/>
</dbReference>
<evidence type="ECO:0000256" key="1">
    <source>
        <dbReference type="ARBA" id="ARBA00004442"/>
    </source>
</evidence>
<dbReference type="PANTHER" id="PTHR30329:SF21">
    <property type="entry name" value="LIPOPROTEIN YIAD-RELATED"/>
    <property type="match status" value="1"/>
</dbReference>
<dbReference type="STRING" id="662367.SAMN05216167_10841"/>
<dbReference type="CDD" id="cd07185">
    <property type="entry name" value="OmpA_C-like"/>
    <property type="match status" value="1"/>
</dbReference>
<evidence type="ECO:0000256" key="6">
    <source>
        <dbReference type="SAM" id="Phobius"/>
    </source>
</evidence>
<gene>
    <name evidence="8" type="ORF">SAMN05216167_10841</name>
</gene>
<protein>
    <submittedName>
        <fullName evidence="8">WD40-like Beta Propeller Repeat</fullName>
    </submittedName>
</protein>
<dbReference type="InterPro" id="IPR011659">
    <property type="entry name" value="WD40"/>
</dbReference>
<dbReference type="EMBL" id="FOLQ01000008">
    <property type="protein sequence ID" value="SFD87902.1"/>
    <property type="molecule type" value="Genomic_DNA"/>
</dbReference>
<dbReference type="SMART" id="SM00028">
    <property type="entry name" value="TPR"/>
    <property type="match status" value="3"/>
</dbReference>
<dbReference type="PANTHER" id="PTHR30329">
    <property type="entry name" value="STATOR ELEMENT OF FLAGELLAR MOTOR COMPLEX"/>
    <property type="match status" value="1"/>
</dbReference>
<dbReference type="Pfam" id="PF14559">
    <property type="entry name" value="TPR_19"/>
    <property type="match status" value="1"/>
</dbReference>
<keyword evidence="4" id="KW-0802">TPR repeat</keyword>
<evidence type="ECO:0000313" key="9">
    <source>
        <dbReference type="Proteomes" id="UP000198598"/>
    </source>
</evidence>
<keyword evidence="6" id="KW-0812">Transmembrane</keyword>
<reference evidence="8 9" key="1">
    <citation type="submission" date="2016-10" db="EMBL/GenBank/DDBJ databases">
        <authorList>
            <person name="de Groot N.N."/>
        </authorList>
    </citation>
    <scope>NUCLEOTIDE SEQUENCE [LARGE SCALE GENOMIC DNA]</scope>
    <source>
        <strain evidence="8 9">DSM 26130</strain>
    </source>
</reference>
<dbReference type="PROSITE" id="PS50005">
    <property type="entry name" value="TPR"/>
    <property type="match status" value="1"/>
</dbReference>
<dbReference type="SUPFAM" id="SSF103088">
    <property type="entry name" value="OmpA-like"/>
    <property type="match status" value="1"/>
</dbReference>
<proteinExistence type="predicted"/>
<name>A0A1I1VY61_9BACT</name>
<keyword evidence="2 5" id="KW-0472">Membrane</keyword>
<dbReference type="OrthoDB" id="9809364at2"/>